<keyword evidence="2" id="KW-0812">Transmembrane</keyword>
<dbReference type="EMBL" id="PHEX01000028">
    <property type="protein sequence ID" value="PKQ28188.1"/>
    <property type="molecule type" value="Genomic_DNA"/>
</dbReference>
<dbReference type="Gene3D" id="3.30.70.2390">
    <property type="match status" value="1"/>
</dbReference>
<proteinExistence type="inferred from homology"/>
<dbReference type="Pfam" id="PF03816">
    <property type="entry name" value="LytR_cpsA_psr"/>
    <property type="match status" value="1"/>
</dbReference>
<evidence type="ECO:0000256" key="1">
    <source>
        <dbReference type="ARBA" id="ARBA00006068"/>
    </source>
</evidence>
<protein>
    <recommendedName>
        <fullName evidence="7">LytR family transcriptional regulator</fullName>
    </recommendedName>
</protein>
<feature type="transmembrane region" description="Helical" evidence="2">
    <location>
        <begin position="69"/>
        <end position="93"/>
    </location>
</feature>
<dbReference type="PANTHER" id="PTHR33392:SF6">
    <property type="entry name" value="POLYISOPRENYL-TEICHOIC ACID--PEPTIDOGLYCAN TEICHOIC ACID TRANSFERASE TAGU"/>
    <property type="match status" value="1"/>
</dbReference>
<dbReference type="InterPro" id="IPR027381">
    <property type="entry name" value="LytR/CpsA/Psr_C"/>
</dbReference>
<dbReference type="Pfam" id="PF13399">
    <property type="entry name" value="LytR_C"/>
    <property type="match status" value="1"/>
</dbReference>
<dbReference type="InterPro" id="IPR004474">
    <property type="entry name" value="LytR_CpsA_psr"/>
</dbReference>
<accession>A0A2N3G6F9</accession>
<dbReference type="Proteomes" id="UP000233654">
    <property type="component" value="Unassembled WGS sequence"/>
</dbReference>
<dbReference type="InterPro" id="IPR050922">
    <property type="entry name" value="LytR/CpsA/Psr_CW_biosynth"/>
</dbReference>
<evidence type="ECO:0000259" key="3">
    <source>
        <dbReference type="Pfam" id="PF03816"/>
    </source>
</evidence>
<evidence type="ECO:0000259" key="4">
    <source>
        <dbReference type="Pfam" id="PF13399"/>
    </source>
</evidence>
<evidence type="ECO:0000256" key="2">
    <source>
        <dbReference type="SAM" id="Phobius"/>
    </source>
</evidence>
<dbReference type="AlphaFoldDB" id="A0A2N3G6F9"/>
<keyword evidence="2" id="KW-1133">Transmembrane helix</keyword>
<sequence length="472" mass="52378">MGSNQNMRFYAYSHLSVTKRIFWFDPIMRFGWKHSSRKSWCKIEVIMKMYSEGRERPTKYRRRRIRWRWMLKWGVPAFVLLLALLLVWGFVWLKGKESKMKIPAVARALDSKKGGQPDTTLIIGVDKGSVPGEEESRADILMLVSVNPDGEKAAVISIPRDTRTRISGYKGYNKINASHAFGGAELTIDTVREFTGLPINHFVEIDFQGFKDIVNALGGVKMHIDKAIHDKYAGDVPAGDVTLTGNQALTLVRARHDVHSVPGGDLDRIKNQRDFLQAMLSTVSRQRNPFKVVRVVNAVSNDVKTDLSFMRMLGLGRKLRGGNLQMSTVPGVSRVMGGAWYYIVNTTEFQQMIDSFKSKQEVLPEKETLADTSNAGRSGVKVVVLNGSGVKGLATTVARQLTRLGYPPVDVDNSSSRYDKTTLYYAGSDSSKAGAVAADLAGVNEPVLESSENITSSYSAQVVVVLGSDYKR</sequence>
<gene>
    <name evidence="5" type="ORF">CVT63_04090</name>
</gene>
<organism evidence="5 6">
    <name type="scientific">Candidatus Anoxymicrobium japonicum</name>
    <dbReference type="NCBI Taxonomy" id="2013648"/>
    <lineage>
        <taxon>Bacteria</taxon>
        <taxon>Bacillati</taxon>
        <taxon>Actinomycetota</taxon>
        <taxon>Candidatus Geothermincolia</taxon>
        <taxon>Candidatus Geothermincolales</taxon>
        <taxon>Candidatus Anoxymicrobiaceae</taxon>
        <taxon>Candidatus Anoxymicrobium</taxon>
    </lineage>
</organism>
<evidence type="ECO:0000313" key="6">
    <source>
        <dbReference type="Proteomes" id="UP000233654"/>
    </source>
</evidence>
<comment type="similarity">
    <text evidence="1">Belongs to the LytR/CpsA/Psr (LCP) family.</text>
</comment>
<dbReference type="PANTHER" id="PTHR33392">
    <property type="entry name" value="POLYISOPRENYL-TEICHOIC ACID--PEPTIDOGLYCAN TEICHOIC ACID TRANSFERASE TAGU"/>
    <property type="match status" value="1"/>
</dbReference>
<evidence type="ECO:0000313" key="5">
    <source>
        <dbReference type="EMBL" id="PKQ28188.1"/>
    </source>
</evidence>
<keyword evidence="2" id="KW-0472">Membrane</keyword>
<name>A0A2N3G6F9_9ACTN</name>
<dbReference type="NCBIfam" id="TIGR00350">
    <property type="entry name" value="lytR_cpsA_psr"/>
    <property type="match status" value="1"/>
</dbReference>
<dbReference type="Gene3D" id="3.40.630.190">
    <property type="entry name" value="LCP protein"/>
    <property type="match status" value="1"/>
</dbReference>
<reference evidence="5 6" key="1">
    <citation type="journal article" date="2017" name="ISME J.">
        <title>Potential for microbial H2 and metal transformations associated with novel bacteria and archaea in deep terrestrial subsurface sediments.</title>
        <authorList>
            <person name="Hernsdorf A.W."/>
            <person name="Amano Y."/>
            <person name="Miyakawa K."/>
            <person name="Ise K."/>
            <person name="Suzuki Y."/>
            <person name="Anantharaman K."/>
            <person name="Probst A."/>
            <person name="Burstein D."/>
            <person name="Thomas B.C."/>
            <person name="Banfield J.F."/>
        </authorList>
    </citation>
    <scope>NUCLEOTIDE SEQUENCE [LARGE SCALE GENOMIC DNA]</scope>
    <source>
        <strain evidence="5">HGW-Actinobacteria-3</strain>
    </source>
</reference>
<feature type="domain" description="LytR/CpsA/Psr regulator C-terminal" evidence="4">
    <location>
        <begin position="380"/>
        <end position="470"/>
    </location>
</feature>
<feature type="domain" description="Cell envelope-related transcriptional attenuator" evidence="3">
    <location>
        <begin position="137"/>
        <end position="283"/>
    </location>
</feature>
<evidence type="ECO:0008006" key="7">
    <source>
        <dbReference type="Google" id="ProtNLM"/>
    </source>
</evidence>
<comment type="caution">
    <text evidence="5">The sequence shown here is derived from an EMBL/GenBank/DDBJ whole genome shotgun (WGS) entry which is preliminary data.</text>
</comment>